<reference evidence="6 7" key="1">
    <citation type="submission" date="2024-01" db="EMBL/GenBank/DDBJ databases">
        <title>A draft genome for a cacao thread blight-causing isolate of Paramarasmius palmivorus.</title>
        <authorList>
            <person name="Baruah I.K."/>
            <person name="Bukari Y."/>
            <person name="Amoako-Attah I."/>
            <person name="Meinhardt L.W."/>
            <person name="Bailey B.A."/>
            <person name="Cohen S.P."/>
        </authorList>
    </citation>
    <scope>NUCLEOTIDE SEQUENCE [LARGE SCALE GENOMIC DNA]</scope>
    <source>
        <strain evidence="6 7">GH-12</strain>
    </source>
</reference>
<evidence type="ECO:0000256" key="2">
    <source>
        <dbReference type="ARBA" id="ARBA00022723"/>
    </source>
</evidence>
<keyword evidence="2" id="KW-0479">Metal-binding</keyword>
<dbReference type="InterPro" id="IPR036866">
    <property type="entry name" value="RibonucZ/Hydroxyglut_hydro"/>
</dbReference>
<keyword evidence="4" id="KW-0862">Zinc</keyword>
<evidence type="ECO:0000256" key="3">
    <source>
        <dbReference type="ARBA" id="ARBA00022801"/>
    </source>
</evidence>
<dbReference type="SUPFAM" id="SSF56281">
    <property type="entry name" value="Metallo-hydrolase/oxidoreductase"/>
    <property type="match status" value="1"/>
</dbReference>
<dbReference type="Gene3D" id="3.60.15.10">
    <property type="entry name" value="Ribonuclease Z/Hydroxyacylglutathione hydrolase-like"/>
    <property type="match status" value="1"/>
</dbReference>
<sequence length="167" mass="18368">MLPPGTATVSVRAINVAADSSRSVARLFVEPVLPGREAMANPQYAFLIEHVSTGRRIMFDLGARKDMENFAPAVKERFLSLPGFNIKVEQDVVQQLQEGDIHTQTIDTVIWSHTHLDHTGDMSKFPPTTKLVVGAGSDLKTYPSVSDAMLLDSDLSGREVQEVSFEK</sequence>
<dbReference type="InterPro" id="IPR001279">
    <property type="entry name" value="Metallo-B-lactamas"/>
</dbReference>
<accession>A0AAW0BJD6</accession>
<dbReference type="Proteomes" id="UP001383192">
    <property type="component" value="Unassembled WGS sequence"/>
</dbReference>
<evidence type="ECO:0000313" key="6">
    <source>
        <dbReference type="EMBL" id="KAK7026512.1"/>
    </source>
</evidence>
<feature type="domain" description="Metallo-beta-lactamase" evidence="5">
    <location>
        <begin position="42"/>
        <end position="149"/>
    </location>
</feature>
<dbReference type="AlphaFoldDB" id="A0AAW0BJD6"/>
<dbReference type="GO" id="GO:0046872">
    <property type="term" value="F:metal ion binding"/>
    <property type="evidence" value="ECO:0007669"/>
    <property type="project" value="UniProtKB-KW"/>
</dbReference>
<evidence type="ECO:0000256" key="1">
    <source>
        <dbReference type="ARBA" id="ARBA00007749"/>
    </source>
</evidence>
<keyword evidence="7" id="KW-1185">Reference proteome</keyword>
<dbReference type="EMBL" id="JAYKXP010000103">
    <property type="protein sequence ID" value="KAK7026512.1"/>
    <property type="molecule type" value="Genomic_DNA"/>
</dbReference>
<dbReference type="PANTHER" id="PTHR42978">
    <property type="entry name" value="QUORUM-QUENCHING LACTONASE YTNP-RELATED-RELATED"/>
    <property type="match status" value="1"/>
</dbReference>
<dbReference type="Pfam" id="PF00753">
    <property type="entry name" value="Lactamase_B"/>
    <property type="match status" value="1"/>
</dbReference>
<keyword evidence="3" id="KW-0378">Hydrolase</keyword>
<comment type="similarity">
    <text evidence="1">Belongs to the metallo-beta-lactamase superfamily.</text>
</comment>
<gene>
    <name evidence="6" type="ORF">VNI00_015592</name>
</gene>
<evidence type="ECO:0000259" key="5">
    <source>
        <dbReference type="Pfam" id="PF00753"/>
    </source>
</evidence>
<dbReference type="PANTHER" id="PTHR42978:SF5">
    <property type="entry name" value="METALLO-BETA-LACTAMASE DOMAIN-CONTAINING PROTEIN"/>
    <property type="match status" value="1"/>
</dbReference>
<comment type="caution">
    <text evidence="6">The sequence shown here is derived from an EMBL/GenBank/DDBJ whole genome shotgun (WGS) entry which is preliminary data.</text>
</comment>
<name>A0AAW0BJD6_9AGAR</name>
<dbReference type="GO" id="GO:0016787">
    <property type="term" value="F:hydrolase activity"/>
    <property type="evidence" value="ECO:0007669"/>
    <property type="project" value="UniProtKB-KW"/>
</dbReference>
<dbReference type="InterPro" id="IPR051013">
    <property type="entry name" value="MBL_superfamily_lactonases"/>
</dbReference>
<evidence type="ECO:0000256" key="4">
    <source>
        <dbReference type="ARBA" id="ARBA00022833"/>
    </source>
</evidence>
<organism evidence="6 7">
    <name type="scientific">Paramarasmius palmivorus</name>
    <dbReference type="NCBI Taxonomy" id="297713"/>
    <lineage>
        <taxon>Eukaryota</taxon>
        <taxon>Fungi</taxon>
        <taxon>Dikarya</taxon>
        <taxon>Basidiomycota</taxon>
        <taxon>Agaricomycotina</taxon>
        <taxon>Agaricomycetes</taxon>
        <taxon>Agaricomycetidae</taxon>
        <taxon>Agaricales</taxon>
        <taxon>Marasmiineae</taxon>
        <taxon>Marasmiaceae</taxon>
        <taxon>Paramarasmius</taxon>
    </lineage>
</organism>
<evidence type="ECO:0000313" key="7">
    <source>
        <dbReference type="Proteomes" id="UP001383192"/>
    </source>
</evidence>
<proteinExistence type="inferred from homology"/>
<protein>
    <recommendedName>
        <fullName evidence="5">Metallo-beta-lactamase domain-containing protein</fullName>
    </recommendedName>
</protein>